<dbReference type="EMBL" id="AHPL01000010">
    <property type="protein sequence ID" value="KEC54645.1"/>
    <property type="molecule type" value="Genomic_DNA"/>
</dbReference>
<dbReference type="AlphaFoldDB" id="A0A067W429"/>
<feature type="transmembrane region" description="Helical" evidence="1">
    <location>
        <begin position="70"/>
        <end position="92"/>
    </location>
</feature>
<dbReference type="eggNOG" id="COG2814">
    <property type="taxonomic scope" value="Bacteria"/>
</dbReference>
<organism evidence="2 3">
    <name type="scientific">Bartonella koehlerae C-29</name>
    <dbReference type="NCBI Taxonomy" id="1134510"/>
    <lineage>
        <taxon>Bacteria</taxon>
        <taxon>Pseudomonadati</taxon>
        <taxon>Pseudomonadota</taxon>
        <taxon>Alphaproteobacteria</taxon>
        <taxon>Hyphomicrobiales</taxon>
        <taxon>Bartonellaceae</taxon>
        <taxon>Bartonella</taxon>
    </lineage>
</organism>
<evidence type="ECO:0000313" key="2">
    <source>
        <dbReference type="EMBL" id="KEC54645.1"/>
    </source>
</evidence>
<comment type="caution">
    <text evidence="2">The sequence shown here is derived from an EMBL/GenBank/DDBJ whole genome shotgun (WGS) entry which is preliminary data.</text>
</comment>
<reference evidence="2 3" key="1">
    <citation type="submission" date="2012-04" db="EMBL/GenBank/DDBJ databases">
        <title>The Genome Sequence of Bartonella koehlerae C-29.</title>
        <authorList>
            <consortium name="The Broad Institute Genome Sequencing Platform"/>
            <consortium name="The Broad Institute Genome Sequencing Center for Infectious Disease"/>
            <person name="Feldgarden M."/>
            <person name="Kirby J."/>
            <person name="Kosoy M."/>
            <person name="Birtles R."/>
            <person name="Probert W.S."/>
            <person name="Chiaraviglio L."/>
            <person name="Walker B."/>
            <person name="Young S.K."/>
            <person name="Zeng Q."/>
            <person name="Gargeya S."/>
            <person name="Fitzgerald M."/>
            <person name="Haas B."/>
            <person name="Abouelleil A."/>
            <person name="Alvarado L."/>
            <person name="Arachchi H.M."/>
            <person name="Berlin A.M."/>
            <person name="Chapman S.B."/>
            <person name="Goldberg J."/>
            <person name="Griggs A."/>
            <person name="Gujja S."/>
            <person name="Hansen M."/>
            <person name="Howarth C."/>
            <person name="Imamovic A."/>
            <person name="Larimer J."/>
            <person name="McCowen C."/>
            <person name="Montmayeur A."/>
            <person name="Murphy C."/>
            <person name="Neiman D."/>
            <person name="Pearson M."/>
            <person name="Priest M."/>
            <person name="Roberts A."/>
            <person name="Saif S."/>
            <person name="Shea T."/>
            <person name="Sisk P."/>
            <person name="Sykes S."/>
            <person name="Wortman J."/>
            <person name="Nusbaum C."/>
            <person name="Birren B."/>
        </authorList>
    </citation>
    <scope>NUCLEOTIDE SEQUENCE [LARGE SCALE GENOMIC DNA]</scope>
    <source>
        <strain evidence="2 3">C-29</strain>
    </source>
</reference>
<dbReference type="RefSeq" id="WP_154656376.1">
    <property type="nucleotide sequence ID" value="NZ_CADEAH010000004.1"/>
</dbReference>
<dbReference type="HOGENOM" id="CLU_2367127_0_0_5"/>
<keyword evidence="1" id="KW-0812">Transmembrane</keyword>
<feature type="transmembrane region" description="Helical" evidence="1">
    <location>
        <begin position="40"/>
        <end position="58"/>
    </location>
</feature>
<gene>
    <name evidence="2" type="ORF">O9A_01259</name>
</gene>
<keyword evidence="3" id="KW-1185">Reference proteome</keyword>
<evidence type="ECO:0000256" key="1">
    <source>
        <dbReference type="SAM" id="Phobius"/>
    </source>
</evidence>
<dbReference type="PATRIC" id="fig|1134510.3.peg.1415"/>
<protein>
    <submittedName>
        <fullName evidence="2">Uncharacterized protein</fullName>
    </submittedName>
</protein>
<dbReference type="Proteomes" id="UP000027015">
    <property type="component" value="Unassembled WGS sequence"/>
</dbReference>
<keyword evidence="1" id="KW-0472">Membrane</keyword>
<evidence type="ECO:0000313" key="3">
    <source>
        <dbReference type="Proteomes" id="UP000027015"/>
    </source>
</evidence>
<name>A0A067W429_9HYPH</name>
<dbReference type="OrthoDB" id="9764259at2"/>
<sequence length="95" mass="10859">MDGVCGFACTMLEYLVHAPMHVIASAQIPINVQGNCREPWNLVISLSSIFCPIFYMFLFEQFAHENAVFYFSRVLFVGSFFMLVVTTIIFALRVH</sequence>
<proteinExistence type="predicted"/>
<keyword evidence="1" id="KW-1133">Transmembrane helix</keyword>
<accession>A0A067W429</accession>